<dbReference type="PANTHER" id="PTHR10000">
    <property type="entry name" value="PHOSPHOSERINE PHOSPHATASE"/>
    <property type="match status" value="1"/>
</dbReference>
<keyword evidence="1" id="KW-0378">Hydrolase</keyword>
<dbReference type="InterPro" id="IPR023214">
    <property type="entry name" value="HAD_sf"/>
</dbReference>
<dbReference type="NCBIfam" id="TIGR01484">
    <property type="entry name" value="HAD-SF-IIB"/>
    <property type="match status" value="1"/>
</dbReference>
<reference evidence="1 2" key="1">
    <citation type="submission" date="2019-10" db="EMBL/GenBank/DDBJ databases">
        <title>Description of Paenibacillus choica sp. nov.</title>
        <authorList>
            <person name="Carlier A."/>
            <person name="Qi S."/>
        </authorList>
    </citation>
    <scope>NUCLEOTIDE SEQUENCE [LARGE SCALE GENOMIC DNA]</scope>
    <source>
        <strain evidence="1 2">LMG 31460</strain>
    </source>
</reference>
<organism evidence="1 2">
    <name type="scientific">Paenibacillus germinis</name>
    <dbReference type="NCBI Taxonomy" id="2654979"/>
    <lineage>
        <taxon>Bacteria</taxon>
        <taxon>Bacillati</taxon>
        <taxon>Bacillota</taxon>
        <taxon>Bacilli</taxon>
        <taxon>Bacillales</taxon>
        <taxon>Paenibacillaceae</taxon>
        <taxon>Paenibacillus</taxon>
    </lineage>
</organism>
<dbReference type="Pfam" id="PF08282">
    <property type="entry name" value="Hydrolase_3"/>
    <property type="match status" value="1"/>
</dbReference>
<dbReference type="SFLD" id="SFLDS00003">
    <property type="entry name" value="Haloacid_Dehalogenase"/>
    <property type="match status" value="1"/>
</dbReference>
<dbReference type="GO" id="GO:0016787">
    <property type="term" value="F:hydrolase activity"/>
    <property type="evidence" value="ECO:0007669"/>
    <property type="project" value="UniProtKB-KW"/>
</dbReference>
<keyword evidence="2" id="KW-1185">Reference proteome</keyword>
<dbReference type="PANTHER" id="PTHR10000:SF8">
    <property type="entry name" value="HAD SUPERFAMILY HYDROLASE-LIKE, TYPE 3"/>
    <property type="match status" value="1"/>
</dbReference>
<name>A0ABX1YYV0_9BACL</name>
<dbReference type="InterPro" id="IPR000150">
    <property type="entry name" value="Cof"/>
</dbReference>
<dbReference type="PROSITE" id="PS01228">
    <property type="entry name" value="COF_1"/>
    <property type="match status" value="1"/>
</dbReference>
<dbReference type="Gene3D" id="3.40.50.1000">
    <property type="entry name" value="HAD superfamily/HAD-like"/>
    <property type="match status" value="1"/>
</dbReference>
<protein>
    <submittedName>
        <fullName evidence="1">Cof-type HAD-IIB family hydrolase</fullName>
    </submittedName>
</protein>
<dbReference type="NCBIfam" id="TIGR00099">
    <property type="entry name" value="Cof-subfamily"/>
    <property type="match status" value="1"/>
</dbReference>
<dbReference type="Gene3D" id="3.30.1240.10">
    <property type="match status" value="1"/>
</dbReference>
<dbReference type="SUPFAM" id="SSF56784">
    <property type="entry name" value="HAD-like"/>
    <property type="match status" value="1"/>
</dbReference>
<accession>A0ABX1YYV0</accession>
<dbReference type="InterPro" id="IPR006379">
    <property type="entry name" value="HAD-SF_hydro_IIB"/>
</dbReference>
<comment type="caution">
    <text evidence="1">The sequence shown here is derived from an EMBL/GenBank/DDBJ whole genome shotgun (WGS) entry which is preliminary data.</text>
</comment>
<proteinExistence type="predicted"/>
<dbReference type="InterPro" id="IPR036412">
    <property type="entry name" value="HAD-like_sf"/>
</dbReference>
<dbReference type="SFLD" id="SFLDG01140">
    <property type="entry name" value="C2.B:_Phosphomannomutase_and_P"/>
    <property type="match status" value="1"/>
</dbReference>
<dbReference type="RefSeq" id="WP_171689058.1">
    <property type="nucleotide sequence ID" value="NZ_WHOC01000041.1"/>
</dbReference>
<dbReference type="CDD" id="cd07516">
    <property type="entry name" value="HAD_Pase"/>
    <property type="match status" value="1"/>
</dbReference>
<evidence type="ECO:0000313" key="1">
    <source>
        <dbReference type="EMBL" id="NOU85739.1"/>
    </source>
</evidence>
<gene>
    <name evidence="1" type="ORF">GC102_08120</name>
</gene>
<sequence>MKPKLIVLDLDGTLLNSKKQISKRNLFALQKVKAEGINIIFATARPPRAVKYEDINLFSFGTVVFYNGALFQCNVTDREIHYSISKGLVGSIFDYCLSVDPEANISVEVKDEWFTYKFLDYREMMKITTNPTIISKEILKTYDCTKILITDCNDSEHIIKKFGDQVNILSTDDGKLIQIMSVKSSKELAVKYLSESLGYKMSDVMCFGDDFNDLGLFQSCGISIAMGNAIKELKEIATEITETNDNDGVALILEKIPGISQMQANFELIPIHSAGHSANGNDS</sequence>
<evidence type="ECO:0000313" key="2">
    <source>
        <dbReference type="Proteomes" id="UP000658690"/>
    </source>
</evidence>
<dbReference type="Proteomes" id="UP000658690">
    <property type="component" value="Unassembled WGS sequence"/>
</dbReference>
<dbReference type="EMBL" id="WHOC01000041">
    <property type="protein sequence ID" value="NOU85739.1"/>
    <property type="molecule type" value="Genomic_DNA"/>
</dbReference>